<feature type="domain" description="F-box" evidence="1">
    <location>
        <begin position="47"/>
        <end position="93"/>
    </location>
</feature>
<accession>A0A4Y2P6Q7</accession>
<dbReference type="AlphaFoldDB" id="A0A4Y2P6Q7"/>
<dbReference type="InterPro" id="IPR032675">
    <property type="entry name" value="LRR_dom_sf"/>
</dbReference>
<dbReference type="PROSITE" id="PS50181">
    <property type="entry name" value="FBOX"/>
    <property type="match status" value="1"/>
</dbReference>
<dbReference type="Pfam" id="PF00646">
    <property type="entry name" value="F-box"/>
    <property type="match status" value="1"/>
</dbReference>
<dbReference type="Proteomes" id="UP000499080">
    <property type="component" value="Unassembled WGS sequence"/>
</dbReference>
<dbReference type="Gene3D" id="3.80.10.10">
    <property type="entry name" value="Ribonuclease Inhibitor"/>
    <property type="match status" value="1"/>
</dbReference>
<comment type="caution">
    <text evidence="2">The sequence shown here is derived from an EMBL/GenBank/DDBJ whole genome shotgun (WGS) entry which is preliminary data.</text>
</comment>
<dbReference type="PANTHER" id="PTHR20872">
    <property type="match status" value="1"/>
</dbReference>
<sequence>MDAVNSSEIVSDANEIDPIRMQCTAGKKYSETAQSVASNGTEECKKQRHWSELPSLPLERIYSFLRREDQFNMSLVCSKWSEGYGLPSVWKTFIFHLTKSQLSMDTCPVMKFVQRYSRMFRHVEVYHEFSRKKRFINTWCRHFIVFLQFLTSNSQLISVRFVGLSRLLRHIDNTTYDDIYRAIKNFLRSQNHLQRAEFYGYSFRIQEGVELLRILIQNNRKSLTHLVLKGFVLYDPMGQEQNSNFAQNLPILADLPSLTTFEIDYTLIFENMVARQCTALQTIKSCQTLVLSKIILEYENTMINIEDFRGLTSTDWQFLKMLSPNLQVELIIYTDALLRREVEFLIVPNMPITLLKYNLHRHEAFERRMITDELFRHLLACKTNDHLVSLNLWLWCPVQDLVSPFIPFLPACKKLKYLVINIHYPTNGLDLMEYWLNNRPEYLEKVNIYIWDIEDDEDYTTLKNLTSQYVSRLKLIGMNVEVEINY</sequence>
<organism evidence="2 3">
    <name type="scientific">Araneus ventricosus</name>
    <name type="common">Orbweaver spider</name>
    <name type="synonym">Epeira ventricosa</name>
    <dbReference type="NCBI Taxonomy" id="182803"/>
    <lineage>
        <taxon>Eukaryota</taxon>
        <taxon>Metazoa</taxon>
        <taxon>Ecdysozoa</taxon>
        <taxon>Arthropoda</taxon>
        <taxon>Chelicerata</taxon>
        <taxon>Arachnida</taxon>
        <taxon>Araneae</taxon>
        <taxon>Araneomorphae</taxon>
        <taxon>Entelegynae</taxon>
        <taxon>Araneoidea</taxon>
        <taxon>Araneidae</taxon>
        <taxon>Araneus</taxon>
    </lineage>
</organism>
<evidence type="ECO:0000313" key="2">
    <source>
        <dbReference type="EMBL" id="GBN46981.1"/>
    </source>
</evidence>
<dbReference type="Gene3D" id="1.20.1280.50">
    <property type="match status" value="1"/>
</dbReference>
<dbReference type="InterPro" id="IPR036047">
    <property type="entry name" value="F-box-like_dom_sf"/>
</dbReference>
<evidence type="ECO:0000259" key="1">
    <source>
        <dbReference type="PROSITE" id="PS50181"/>
    </source>
</evidence>
<protein>
    <recommendedName>
        <fullName evidence="1">F-box domain-containing protein</fullName>
    </recommendedName>
</protein>
<gene>
    <name evidence="2" type="ORF">AVEN_18388_1</name>
</gene>
<evidence type="ECO:0000313" key="3">
    <source>
        <dbReference type="Proteomes" id="UP000499080"/>
    </source>
</evidence>
<dbReference type="EMBL" id="BGPR01010597">
    <property type="protein sequence ID" value="GBN46981.1"/>
    <property type="molecule type" value="Genomic_DNA"/>
</dbReference>
<keyword evidence="3" id="KW-1185">Reference proteome</keyword>
<dbReference type="OrthoDB" id="6409609at2759"/>
<proteinExistence type="predicted"/>
<dbReference type="PANTHER" id="PTHR20872:SF1">
    <property type="entry name" value="F-BOX DOMAIN-CONTAINING PROTEIN"/>
    <property type="match status" value="1"/>
</dbReference>
<reference evidence="2 3" key="1">
    <citation type="journal article" date="2019" name="Sci. Rep.">
        <title>Orb-weaving spider Araneus ventricosus genome elucidates the spidroin gene catalogue.</title>
        <authorList>
            <person name="Kono N."/>
            <person name="Nakamura H."/>
            <person name="Ohtoshi R."/>
            <person name="Moran D.A.P."/>
            <person name="Shinohara A."/>
            <person name="Yoshida Y."/>
            <person name="Fujiwara M."/>
            <person name="Mori M."/>
            <person name="Tomita M."/>
            <person name="Arakawa K."/>
        </authorList>
    </citation>
    <scope>NUCLEOTIDE SEQUENCE [LARGE SCALE GENOMIC DNA]</scope>
</reference>
<dbReference type="SUPFAM" id="SSF81383">
    <property type="entry name" value="F-box domain"/>
    <property type="match status" value="1"/>
</dbReference>
<name>A0A4Y2P6Q7_ARAVE</name>
<dbReference type="InterPro" id="IPR001810">
    <property type="entry name" value="F-box_dom"/>
</dbReference>